<proteinExistence type="predicted"/>
<dbReference type="AlphaFoldDB" id="A0A0G0Z5G2"/>
<organism evidence="2 3">
    <name type="scientific">candidate division CPR1 bacterium GW2011_GWA2_42_17</name>
    <dbReference type="NCBI Taxonomy" id="1618341"/>
    <lineage>
        <taxon>Bacteria</taxon>
        <taxon>candidate division CPR1</taxon>
    </lineage>
</organism>
<comment type="caution">
    <text evidence="2">The sequence shown here is derived from an EMBL/GenBank/DDBJ whole genome shotgun (WGS) entry which is preliminary data.</text>
</comment>
<gene>
    <name evidence="2" type="ORF">UV05_C0016G0005</name>
</gene>
<dbReference type="EMBL" id="LCCZ01000016">
    <property type="protein sequence ID" value="KKS43942.1"/>
    <property type="molecule type" value="Genomic_DNA"/>
</dbReference>
<evidence type="ECO:0000256" key="1">
    <source>
        <dbReference type="SAM" id="Phobius"/>
    </source>
</evidence>
<keyword evidence="1" id="KW-0812">Transmembrane</keyword>
<feature type="transmembrane region" description="Helical" evidence="1">
    <location>
        <begin position="38"/>
        <end position="57"/>
    </location>
</feature>
<sequence length="190" mass="22023">MEHYGSQYLDLRFLKERVPLVVRRSITDYFKEKAMKKGVIILIFIVVFSGCSALKTFKKDYLKGDEMESGTMGQAMKTLKYDYLRATKPDFFSEKNIMKARLIAQDAISATKYGEDYQVDLPVVDKDIMMPGTEDYVFVHFQAKEDKPSQTTYLVVISRFFDHVVYSGVFTTPKGDSFYKYSQVLRELGR</sequence>
<keyword evidence="1" id="KW-0472">Membrane</keyword>
<keyword evidence="1" id="KW-1133">Transmembrane helix</keyword>
<evidence type="ECO:0000313" key="3">
    <source>
        <dbReference type="Proteomes" id="UP000034875"/>
    </source>
</evidence>
<evidence type="ECO:0000313" key="2">
    <source>
        <dbReference type="EMBL" id="KKS43942.1"/>
    </source>
</evidence>
<name>A0A0G0Z5G2_9BACT</name>
<reference evidence="2 3" key="1">
    <citation type="journal article" date="2015" name="Nature">
        <title>rRNA introns, odd ribosomes, and small enigmatic genomes across a large radiation of phyla.</title>
        <authorList>
            <person name="Brown C.T."/>
            <person name="Hug L.A."/>
            <person name="Thomas B.C."/>
            <person name="Sharon I."/>
            <person name="Castelle C.J."/>
            <person name="Singh A."/>
            <person name="Wilkins M.J."/>
            <person name="Williams K.H."/>
            <person name="Banfield J.F."/>
        </authorList>
    </citation>
    <scope>NUCLEOTIDE SEQUENCE [LARGE SCALE GENOMIC DNA]</scope>
</reference>
<accession>A0A0G0Z5G2</accession>
<protein>
    <submittedName>
        <fullName evidence="2">Uncharacterized protein</fullName>
    </submittedName>
</protein>
<dbReference type="Proteomes" id="UP000034875">
    <property type="component" value="Unassembled WGS sequence"/>
</dbReference>